<evidence type="ECO:0000256" key="1">
    <source>
        <dbReference type="SAM" id="Phobius"/>
    </source>
</evidence>
<evidence type="ECO:0000313" key="3">
    <source>
        <dbReference type="Proteomes" id="UP001215956"/>
    </source>
</evidence>
<keyword evidence="3" id="KW-1185">Reference proteome</keyword>
<reference evidence="2 3" key="1">
    <citation type="submission" date="2023-03" db="EMBL/GenBank/DDBJ databases">
        <title>Whole genome sequencing of Methanotrichaceae archaeon M04Ac.</title>
        <authorList>
            <person name="Khomyakova M.A."/>
            <person name="Merkel A.Y."/>
            <person name="Slobodkin A.I."/>
        </authorList>
    </citation>
    <scope>NUCLEOTIDE SEQUENCE [LARGE SCALE GENOMIC DNA]</scope>
    <source>
        <strain evidence="2 3">M04Ac</strain>
    </source>
</reference>
<keyword evidence="1" id="KW-1133">Transmembrane helix</keyword>
<accession>A0ABT5XI13</accession>
<feature type="transmembrane region" description="Helical" evidence="1">
    <location>
        <begin position="43"/>
        <end position="62"/>
    </location>
</feature>
<evidence type="ECO:0008006" key="4">
    <source>
        <dbReference type="Google" id="ProtNLM"/>
    </source>
</evidence>
<name>A0ABT5XI13_9EURY</name>
<dbReference type="Proteomes" id="UP001215956">
    <property type="component" value="Unassembled WGS sequence"/>
</dbReference>
<keyword evidence="1" id="KW-0812">Transmembrane</keyword>
<gene>
    <name evidence="2" type="ORF">P0O24_11870</name>
</gene>
<sequence length="159" mass="16536">MGRVEDGIGGWRFDMGSEMRADGRGERGSGDRKGAGAGYWKRFLFGVAVMAAVFSGLLFALYHLDLMPGAGEDYGTAPPRIEVFEASPTAVIPGEGSTLTWRVSGVSLADEVAIEPGIGAVAREGRLVVLPEETTTFTISAANAAGSAEARATVEVLGL</sequence>
<protein>
    <recommendedName>
        <fullName evidence="4">BIG2 domain-containing protein</fullName>
    </recommendedName>
</protein>
<organism evidence="2 3">
    <name type="scientific">Candidatus Methanocrinis alkalitolerans</name>
    <dbReference type="NCBI Taxonomy" id="3033395"/>
    <lineage>
        <taxon>Archaea</taxon>
        <taxon>Methanobacteriati</taxon>
        <taxon>Methanobacteriota</taxon>
        <taxon>Stenosarchaea group</taxon>
        <taxon>Methanomicrobia</taxon>
        <taxon>Methanotrichales</taxon>
        <taxon>Methanotrichaceae</taxon>
        <taxon>Methanocrinis</taxon>
    </lineage>
</organism>
<dbReference type="RefSeq" id="WP_316969970.1">
    <property type="nucleotide sequence ID" value="NZ_JARFPL010000059.1"/>
</dbReference>
<dbReference type="EMBL" id="JARFPL010000059">
    <property type="protein sequence ID" value="MDF0594276.1"/>
    <property type="molecule type" value="Genomic_DNA"/>
</dbReference>
<comment type="caution">
    <text evidence="2">The sequence shown here is derived from an EMBL/GenBank/DDBJ whole genome shotgun (WGS) entry which is preliminary data.</text>
</comment>
<keyword evidence="1" id="KW-0472">Membrane</keyword>
<proteinExistence type="predicted"/>
<evidence type="ECO:0000313" key="2">
    <source>
        <dbReference type="EMBL" id="MDF0594276.1"/>
    </source>
</evidence>